<feature type="domain" description="N-acetyltransferase" evidence="1">
    <location>
        <begin position="1"/>
        <end position="96"/>
    </location>
</feature>
<dbReference type="SUPFAM" id="SSF55729">
    <property type="entry name" value="Acyl-CoA N-acyltransferases (Nat)"/>
    <property type="match status" value="1"/>
</dbReference>
<accession>A0A0B8PSL3</accession>
<reference evidence="2 3" key="2">
    <citation type="submission" date="2015-01" db="EMBL/GenBank/DDBJ databases">
        <authorList>
            <consortium name="NBRP consortium"/>
            <person name="Sawabe T."/>
            <person name="Meirelles P."/>
            <person name="Feng G."/>
            <person name="Sayaka M."/>
            <person name="Hattori M."/>
            <person name="Ohkuma M."/>
        </authorList>
    </citation>
    <scope>NUCLEOTIDE SEQUENCE [LARGE SCALE GENOMIC DNA]</scope>
    <source>
        <strain evidence="2 3">JCM19232</strain>
    </source>
</reference>
<gene>
    <name evidence="2" type="ORF">JCM19232_5519</name>
</gene>
<dbReference type="GO" id="GO:0016747">
    <property type="term" value="F:acyltransferase activity, transferring groups other than amino-acyl groups"/>
    <property type="evidence" value="ECO:0007669"/>
    <property type="project" value="InterPro"/>
</dbReference>
<dbReference type="AlphaFoldDB" id="A0A0B8PSL3"/>
<reference evidence="2 3" key="1">
    <citation type="submission" date="2015-01" db="EMBL/GenBank/DDBJ databases">
        <title>Vibrio sp. C5 JCM 19232 whole genome shotgun sequence.</title>
        <authorList>
            <person name="Sawabe T."/>
            <person name="Meirelles P."/>
            <person name="Feng G."/>
            <person name="Sayaka M."/>
            <person name="Hattori M."/>
            <person name="Ohkuma M."/>
        </authorList>
    </citation>
    <scope>NUCLEOTIDE SEQUENCE [LARGE SCALE GENOMIC DNA]</scope>
    <source>
        <strain evidence="2 3">JCM19232</strain>
    </source>
</reference>
<dbReference type="Gene3D" id="3.40.630.30">
    <property type="match status" value="1"/>
</dbReference>
<dbReference type="CDD" id="cd04301">
    <property type="entry name" value="NAT_SF"/>
    <property type="match status" value="1"/>
</dbReference>
<dbReference type="Proteomes" id="UP000031670">
    <property type="component" value="Unassembled WGS sequence"/>
</dbReference>
<keyword evidence="2" id="KW-0808">Transferase</keyword>
<name>A0A0B8PSL3_9VIBR</name>
<protein>
    <submittedName>
        <fullName evidence="2">Acyltransferase</fullName>
    </submittedName>
</protein>
<organism evidence="2 3">
    <name type="scientific">Vibrio ishigakensis</name>
    <dbReference type="NCBI Taxonomy" id="1481914"/>
    <lineage>
        <taxon>Bacteria</taxon>
        <taxon>Pseudomonadati</taxon>
        <taxon>Pseudomonadota</taxon>
        <taxon>Gammaproteobacteria</taxon>
        <taxon>Vibrionales</taxon>
        <taxon>Vibrionaceae</taxon>
        <taxon>Vibrio</taxon>
    </lineage>
</organism>
<sequence length="106" mass="12252">MIYVAELEGKIVGVTRFRQIEDWQLLTGMMVVTEEREKGIAAEMLEQLQTNYLDSKVYCFAYSHLVDMYAKHGFVSIPENELPGSLKGLFSKYSQTKALNCMQYQR</sequence>
<dbReference type="PROSITE" id="PS51186">
    <property type="entry name" value="GNAT"/>
    <property type="match status" value="1"/>
</dbReference>
<dbReference type="InterPro" id="IPR016181">
    <property type="entry name" value="Acyl_CoA_acyltransferase"/>
</dbReference>
<dbReference type="Pfam" id="PF13673">
    <property type="entry name" value="Acetyltransf_10"/>
    <property type="match status" value="1"/>
</dbReference>
<dbReference type="EMBL" id="BBSA01000035">
    <property type="protein sequence ID" value="GAM66083.1"/>
    <property type="molecule type" value="Genomic_DNA"/>
</dbReference>
<proteinExistence type="predicted"/>
<comment type="caution">
    <text evidence="2">The sequence shown here is derived from an EMBL/GenBank/DDBJ whole genome shotgun (WGS) entry which is preliminary data.</text>
</comment>
<dbReference type="InterPro" id="IPR000182">
    <property type="entry name" value="GNAT_dom"/>
</dbReference>
<evidence type="ECO:0000313" key="2">
    <source>
        <dbReference type="EMBL" id="GAM66083.1"/>
    </source>
</evidence>
<evidence type="ECO:0000259" key="1">
    <source>
        <dbReference type="PROSITE" id="PS51186"/>
    </source>
</evidence>
<evidence type="ECO:0000313" key="3">
    <source>
        <dbReference type="Proteomes" id="UP000031670"/>
    </source>
</evidence>
<keyword evidence="2" id="KW-0012">Acyltransferase</keyword>